<protein>
    <submittedName>
        <fullName evidence="3">Ferric-chelate reductase 1</fullName>
    </submittedName>
</protein>
<evidence type="ECO:0000256" key="1">
    <source>
        <dbReference type="SAM" id="SignalP"/>
    </source>
</evidence>
<dbReference type="RefSeq" id="XP_017328253.1">
    <property type="nucleotide sequence ID" value="XM_017472764.3"/>
</dbReference>
<dbReference type="GO" id="GO:1900449">
    <property type="term" value="P:regulation of glutamate receptor signaling pathway"/>
    <property type="evidence" value="ECO:0007669"/>
    <property type="project" value="InterPro"/>
</dbReference>
<dbReference type="InterPro" id="IPR042789">
    <property type="entry name" value="FRRS1L"/>
</dbReference>
<evidence type="ECO:0000313" key="2">
    <source>
        <dbReference type="Proteomes" id="UP000221080"/>
    </source>
</evidence>
<dbReference type="PANTHER" id="PTHR46902">
    <property type="entry name" value="DOMON DOMAIN-CONTAINING PROTEIN FRRS1L"/>
    <property type="match status" value="1"/>
</dbReference>
<feature type="chain" id="PRO_5012700253" evidence="1">
    <location>
        <begin position="22"/>
        <end position="427"/>
    </location>
</feature>
<dbReference type="PANTHER" id="PTHR46902:SF1">
    <property type="entry name" value="DOMON DOMAIN-CONTAINING PROTEIN FRRS1L"/>
    <property type="match status" value="1"/>
</dbReference>
<reference evidence="2" key="1">
    <citation type="journal article" date="2016" name="Nat. Commun.">
        <title>The channel catfish genome sequence provides insights into the evolution of scale formation in teleosts.</title>
        <authorList>
            <person name="Liu Z."/>
            <person name="Liu S."/>
            <person name="Yao J."/>
            <person name="Bao L."/>
            <person name="Zhang J."/>
            <person name="Li Y."/>
            <person name="Jiang C."/>
            <person name="Sun L."/>
            <person name="Wang R."/>
            <person name="Zhang Y."/>
            <person name="Zhou T."/>
            <person name="Zeng Q."/>
            <person name="Fu Q."/>
            <person name="Gao S."/>
            <person name="Li N."/>
            <person name="Koren S."/>
            <person name="Jiang Y."/>
            <person name="Zimin A."/>
            <person name="Xu P."/>
            <person name="Phillippy A.M."/>
            <person name="Geng X."/>
            <person name="Song L."/>
            <person name="Sun F."/>
            <person name="Li C."/>
            <person name="Wang X."/>
            <person name="Chen A."/>
            <person name="Jin Y."/>
            <person name="Yuan Z."/>
            <person name="Yang Y."/>
            <person name="Tan S."/>
            <person name="Peatman E."/>
            <person name="Lu J."/>
            <person name="Qin Z."/>
            <person name="Dunham R."/>
            <person name="Li Z."/>
            <person name="Sonstegard T."/>
            <person name="Feng J."/>
            <person name="Danzmann R.G."/>
            <person name="Schroeder S."/>
            <person name="Scheffler B."/>
            <person name="Duke M.V."/>
            <person name="Ballard L."/>
            <person name="Kucuktas H."/>
            <person name="Kaltenboeck L."/>
            <person name="Liu H."/>
            <person name="Armbruster J."/>
            <person name="Xie Y."/>
            <person name="Kirby M.L."/>
            <person name="Tian Y."/>
            <person name="Flanagan M.E."/>
            <person name="Mu W."/>
            <person name="Waldbieser G.C."/>
        </authorList>
    </citation>
    <scope>NUCLEOTIDE SEQUENCE [LARGE SCALE GENOMIC DNA]</scope>
    <source>
        <strain evidence="2">SDA103</strain>
    </source>
</reference>
<dbReference type="Proteomes" id="UP000221080">
    <property type="component" value="Chromosome 7"/>
</dbReference>
<dbReference type="KEGG" id="ipu:108268078"/>
<keyword evidence="1" id="KW-0732">Signal</keyword>
<gene>
    <name evidence="3" type="primary">LOC108268078</name>
</gene>
<dbReference type="GO" id="GO:0099072">
    <property type="term" value="P:regulation of postsynaptic membrane neurotransmitter receptor levels"/>
    <property type="evidence" value="ECO:0007669"/>
    <property type="project" value="TreeGrafter"/>
</dbReference>
<proteinExistence type="predicted"/>
<reference evidence="3" key="2">
    <citation type="submission" date="2025-08" db="UniProtKB">
        <authorList>
            <consortium name="RefSeq"/>
        </authorList>
    </citation>
    <scope>IDENTIFICATION</scope>
    <source>
        <tissue evidence="3">Blood</tissue>
    </source>
</reference>
<dbReference type="AlphaFoldDB" id="A0A2D0RCI7"/>
<accession>A0A2D0RCI7</accession>
<feature type="signal peptide" evidence="1">
    <location>
        <begin position="1"/>
        <end position="21"/>
    </location>
</feature>
<dbReference type="OrthoDB" id="8901859at2759"/>
<sequence length="427" mass="44827">MEAKLIVVVMFVCAVCHGIKANLQTPMIVNTSITNTGCGSTKLCVSSAPNCDPSGNSSCFFSSIQVNNQTASIELSGTTSGYVALGLTASNQSEGGAVVFICGNSNTVNSTFFFNTATLNGTMLTSANVSTVNSVQGALRQNQSLVQCTFNTTTNLTINNSSNLIISNTSTFYITIMNGSSNGTTLNNATVVFNYSAPLVLTNSTVNVVSSTYTVQSPLNISRNGCGSLKMCLSTPSACEPAGSGCTFMSSKVNNQTIFFELSGRTSGYVALGLTKQNSTYVFVCGNNYNSSSNSSSFFFQTATQNGTVLTPASVSNVYYYQGEVTQTKSFIQCIFNITTNASDNVYNITIFSGTTNGTQMGTATTLLATRVGLDLSNSSAPLILITQNPQTNPANGCNSVVSLWTHVLAVLLSAMSLHFVTSHSIN</sequence>
<organism evidence="2 3">
    <name type="scientific">Ictalurus punctatus</name>
    <name type="common">Channel catfish</name>
    <name type="synonym">Silurus punctatus</name>
    <dbReference type="NCBI Taxonomy" id="7998"/>
    <lineage>
        <taxon>Eukaryota</taxon>
        <taxon>Metazoa</taxon>
        <taxon>Chordata</taxon>
        <taxon>Craniata</taxon>
        <taxon>Vertebrata</taxon>
        <taxon>Euteleostomi</taxon>
        <taxon>Actinopterygii</taxon>
        <taxon>Neopterygii</taxon>
        <taxon>Teleostei</taxon>
        <taxon>Ostariophysi</taxon>
        <taxon>Siluriformes</taxon>
        <taxon>Ictaluridae</taxon>
        <taxon>Ictalurus</taxon>
    </lineage>
</organism>
<dbReference type="GeneID" id="108268078"/>
<name>A0A2D0RCI7_ICTPU</name>
<keyword evidence="2" id="KW-1185">Reference proteome</keyword>
<evidence type="ECO:0000313" key="3">
    <source>
        <dbReference type="RefSeq" id="XP_017328253.1"/>
    </source>
</evidence>